<gene>
    <name evidence="1" type="ORF">HHE01_08490</name>
</gene>
<dbReference type="OrthoDB" id="5289528at2"/>
<accession>A0A0K2Y094</accession>
<keyword evidence="2" id="KW-1185">Reference proteome</keyword>
<dbReference type="AlphaFoldDB" id="A0A0K2Y094"/>
<evidence type="ECO:0000313" key="1">
    <source>
        <dbReference type="EMBL" id="CRI33645.1"/>
    </source>
</evidence>
<dbReference type="Proteomes" id="UP000046090">
    <property type="component" value="Unassembled WGS sequence"/>
</dbReference>
<organism evidence="1 2">
    <name type="scientific">Helicobacter heilmannii</name>
    <dbReference type="NCBI Taxonomy" id="35817"/>
    <lineage>
        <taxon>Bacteria</taxon>
        <taxon>Pseudomonadati</taxon>
        <taxon>Campylobacterota</taxon>
        <taxon>Epsilonproteobacteria</taxon>
        <taxon>Campylobacterales</taxon>
        <taxon>Helicobacteraceae</taxon>
        <taxon>Helicobacter</taxon>
    </lineage>
</organism>
<dbReference type="STRING" id="1216962.BN341_17960"/>
<dbReference type="GeneID" id="76196323"/>
<name>A0A0K2Y094_HELHE</name>
<protein>
    <submittedName>
        <fullName evidence="1">HrgA protein</fullName>
    </submittedName>
</protein>
<dbReference type="RefSeq" id="WP_015107504.1">
    <property type="nucleotide sequence ID" value="NZ_AP026684.1"/>
</dbReference>
<dbReference type="EMBL" id="CDMK01000001">
    <property type="protein sequence ID" value="CRI33645.1"/>
    <property type="molecule type" value="Genomic_DNA"/>
</dbReference>
<reference evidence="2" key="1">
    <citation type="submission" date="2014-12" db="EMBL/GenBank/DDBJ databases">
        <authorList>
            <person name="Smet A."/>
        </authorList>
    </citation>
    <scope>NUCLEOTIDE SEQUENCE [LARGE SCALE GENOMIC DNA]</scope>
</reference>
<proteinExistence type="predicted"/>
<evidence type="ECO:0000313" key="2">
    <source>
        <dbReference type="Proteomes" id="UP000046090"/>
    </source>
</evidence>
<sequence length="319" mass="36648">MKQEYIDIVLEVLEVIQEPINPSHIYAKAQELYKAGKISKTFAYTSKTPNLSCSAAIYTAIAKTPDKLPFIRVRDKPLLITLKDKPKLPLEQIPKETNGVHPKQTAFKEPPKEQIKERDLHPLLTYIAHHQWGIYTKTIHHEKSTKNTKGLDQWIYPDMVGVSFTYQDFKSPNVRNFIKKFDTLPVKLVSFELKRKLMVGNCREAYFQAISNSSWAHAGYLVAGKLDRDNQELMDLLKQLNQSFGIGVITLDIQSPTQNAILLNAKEKENLDYPTLAKLATRNPNFESFLKSVTDYDIDNPERYQKEFDPLPSNFPTLH</sequence>